<dbReference type="Pfam" id="PF07695">
    <property type="entry name" value="7TMR-DISM_7TM"/>
    <property type="match status" value="1"/>
</dbReference>
<dbReference type="PROSITE" id="PS51257">
    <property type="entry name" value="PROKAR_LIPOPROTEIN"/>
    <property type="match status" value="1"/>
</dbReference>
<feature type="transmembrane region" description="Helical" evidence="2">
    <location>
        <begin position="262"/>
        <end position="281"/>
    </location>
</feature>
<dbReference type="GO" id="GO:1902201">
    <property type="term" value="P:negative regulation of bacterial-type flagellum-dependent cell motility"/>
    <property type="evidence" value="ECO:0007669"/>
    <property type="project" value="TreeGrafter"/>
</dbReference>
<dbReference type="NCBIfam" id="TIGR00254">
    <property type="entry name" value="GGDEF"/>
    <property type="match status" value="1"/>
</dbReference>
<dbReference type="SMART" id="SM00267">
    <property type="entry name" value="GGDEF"/>
    <property type="match status" value="1"/>
</dbReference>
<feature type="transmembrane region" description="Helical" evidence="2">
    <location>
        <begin position="323"/>
        <end position="343"/>
    </location>
</feature>
<dbReference type="PANTHER" id="PTHR45138">
    <property type="entry name" value="REGULATORY COMPONENTS OF SENSORY TRANSDUCTION SYSTEM"/>
    <property type="match status" value="1"/>
</dbReference>
<dbReference type="PANTHER" id="PTHR45138:SF9">
    <property type="entry name" value="DIGUANYLATE CYCLASE DGCM-RELATED"/>
    <property type="match status" value="1"/>
</dbReference>
<evidence type="ECO:0000259" key="4">
    <source>
        <dbReference type="PROSITE" id="PS50887"/>
    </source>
</evidence>
<feature type="transmembrane region" description="Helical" evidence="2">
    <location>
        <begin position="293"/>
        <end position="311"/>
    </location>
</feature>
<feature type="transmembrane region" description="Helical" evidence="2">
    <location>
        <begin position="229"/>
        <end position="250"/>
    </location>
</feature>
<feature type="transmembrane region" description="Helical" evidence="2">
    <location>
        <begin position="350"/>
        <end position="369"/>
    </location>
</feature>
<evidence type="ECO:0000256" key="3">
    <source>
        <dbReference type="SAM" id="SignalP"/>
    </source>
</evidence>
<reference evidence="5 6" key="1">
    <citation type="submission" date="2019-06" db="EMBL/GenBank/DDBJ databases">
        <title>Psychrobacillus vulpis sp. nov., a new species isolated from feces of a red fox that inhabits in The Tablas de Daimiel Natural Park, Albacete, Spain.</title>
        <authorList>
            <person name="Rodriguez M."/>
            <person name="Reina J.C."/>
            <person name="Bejar V."/>
            <person name="Llamas I."/>
        </authorList>
    </citation>
    <scope>NUCLEOTIDE SEQUENCE [LARGE SCALE GENOMIC DNA]</scope>
    <source>
        <strain evidence="5 6">Z8</strain>
    </source>
</reference>
<dbReference type="SUPFAM" id="SSF55073">
    <property type="entry name" value="Nucleotide cyclase"/>
    <property type="match status" value="1"/>
</dbReference>
<dbReference type="GO" id="GO:0052621">
    <property type="term" value="F:diguanylate cyclase activity"/>
    <property type="evidence" value="ECO:0007669"/>
    <property type="project" value="TreeGrafter"/>
</dbReference>
<evidence type="ECO:0000313" key="5">
    <source>
        <dbReference type="EMBL" id="TQR17182.1"/>
    </source>
</evidence>
<dbReference type="InterPro" id="IPR043128">
    <property type="entry name" value="Rev_trsase/Diguanyl_cyclase"/>
</dbReference>
<feature type="domain" description="GGDEF" evidence="4">
    <location>
        <begin position="473"/>
        <end position="605"/>
    </location>
</feature>
<keyword evidence="2" id="KW-1133">Transmembrane helix</keyword>
<dbReference type="Gene3D" id="2.60.120.260">
    <property type="entry name" value="Galactose-binding domain-like"/>
    <property type="match status" value="1"/>
</dbReference>
<name>A0A544TI90_9BACI</name>
<feature type="transmembrane region" description="Helical" evidence="2">
    <location>
        <begin position="199"/>
        <end position="222"/>
    </location>
</feature>
<evidence type="ECO:0000256" key="1">
    <source>
        <dbReference type="SAM" id="Coils"/>
    </source>
</evidence>
<dbReference type="InterPro" id="IPR029787">
    <property type="entry name" value="Nucleotide_cyclase"/>
</dbReference>
<sequence>MKLRLLLLLIPILFLLSSCQENNPPNNNAKNGELIITQEDFASHKLIQLNGEWKFFWKELLSENEIRKRLQVNDQANVLLPTGWKDVVGTSFGYGTYYLKVILPKEKVGNTLAITTTNQSTSYTLLVDGVRVASNGYVGTSLETSDPKYSNRLVYFTPRNNEIHIVLHISNFVHPIGGATEPIYLGTTEQVTKNSATTLAYTMFIIGSILAMGVYELFIYFFRREEKVFFYFGLISILISIFSILKSPYYINNIFPSIDWIWGHRFEIICVYLLFLFYVLLVRTMYPSETKKAPVVFGVIASIVAILITLFTEPIFYLPILHYILIIIGIYMVYILYILILAYRRKRPTALVNIFANLLFFILVINDMLLSLNLIHTIPLTIIGFFWYVIVQSINLSKDYARKFDESKKLSIDLQKLNASLDEKIEERTEELKQKNDELKRLTLVDGLTGIYNRRYFDEYMDKYFEEAISNKKPLSLIMIDVDNFKMYNDFNGHLAGDEVLKEYTQFVKEMCNGKTFIARYGGEEFVVVLPNTTIRDAVGFAEEIRLLVEEQKVPIGMDDLYVTISMGISSTEQHEFIRKEELIERADRALYQSKENGKNRLTLL</sequence>
<keyword evidence="2" id="KW-0472">Membrane</keyword>
<dbReference type="Pfam" id="PF00990">
    <property type="entry name" value="GGDEF"/>
    <property type="match status" value="1"/>
</dbReference>
<proteinExistence type="predicted"/>
<feature type="coiled-coil region" evidence="1">
    <location>
        <begin position="407"/>
        <end position="445"/>
    </location>
</feature>
<keyword evidence="1" id="KW-0175">Coiled coil</keyword>
<evidence type="ECO:0000313" key="6">
    <source>
        <dbReference type="Proteomes" id="UP000316626"/>
    </source>
</evidence>
<dbReference type="InterPro" id="IPR000160">
    <property type="entry name" value="GGDEF_dom"/>
</dbReference>
<dbReference type="FunFam" id="3.30.70.270:FF:000001">
    <property type="entry name" value="Diguanylate cyclase domain protein"/>
    <property type="match status" value="1"/>
</dbReference>
<accession>A0A544TI90</accession>
<feature type="transmembrane region" description="Helical" evidence="2">
    <location>
        <begin position="375"/>
        <end position="394"/>
    </location>
</feature>
<dbReference type="Proteomes" id="UP000316626">
    <property type="component" value="Unassembled WGS sequence"/>
</dbReference>
<protein>
    <submittedName>
        <fullName evidence="5">Diguanylate cyclase</fullName>
    </submittedName>
</protein>
<dbReference type="GO" id="GO:0005886">
    <property type="term" value="C:plasma membrane"/>
    <property type="evidence" value="ECO:0007669"/>
    <property type="project" value="TreeGrafter"/>
</dbReference>
<organism evidence="5 6">
    <name type="scientific">Psychrobacillus vulpis</name>
    <dbReference type="NCBI Taxonomy" id="2325572"/>
    <lineage>
        <taxon>Bacteria</taxon>
        <taxon>Bacillati</taxon>
        <taxon>Bacillota</taxon>
        <taxon>Bacilli</taxon>
        <taxon>Bacillales</taxon>
        <taxon>Bacillaceae</taxon>
        <taxon>Psychrobacillus</taxon>
    </lineage>
</organism>
<dbReference type="CDD" id="cd01949">
    <property type="entry name" value="GGDEF"/>
    <property type="match status" value="1"/>
</dbReference>
<dbReference type="PROSITE" id="PS50887">
    <property type="entry name" value="GGDEF"/>
    <property type="match status" value="1"/>
</dbReference>
<dbReference type="OrthoDB" id="9759607at2"/>
<dbReference type="InterPro" id="IPR011623">
    <property type="entry name" value="7TMR_DISM_rcpt_extracell_dom1"/>
</dbReference>
<feature type="signal peptide" evidence="3">
    <location>
        <begin position="1"/>
        <end position="23"/>
    </location>
</feature>
<dbReference type="EMBL" id="VDGI01000030">
    <property type="protein sequence ID" value="TQR17182.1"/>
    <property type="molecule type" value="Genomic_DNA"/>
</dbReference>
<feature type="chain" id="PRO_5038349837" evidence="3">
    <location>
        <begin position="24"/>
        <end position="605"/>
    </location>
</feature>
<dbReference type="AlphaFoldDB" id="A0A544TI90"/>
<keyword evidence="6" id="KW-1185">Reference proteome</keyword>
<dbReference type="InterPro" id="IPR050469">
    <property type="entry name" value="Diguanylate_Cyclase"/>
</dbReference>
<dbReference type="RefSeq" id="WP_142644150.1">
    <property type="nucleotide sequence ID" value="NZ_VDGI01000030.1"/>
</dbReference>
<keyword evidence="2" id="KW-0812">Transmembrane</keyword>
<comment type="caution">
    <text evidence="5">The sequence shown here is derived from an EMBL/GenBank/DDBJ whole genome shotgun (WGS) entry which is preliminary data.</text>
</comment>
<gene>
    <name evidence="5" type="ORF">FG384_18400</name>
</gene>
<keyword evidence="3" id="KW-0732">Signal</keyword>
<dbReference type="Gene3D" id="3.30.70.270">
    <property type="match status" value="1"/>
</dbReference>
<evidence type="ECO:0000256" key="2">
    <source>
        <dbReference type="SAM" id="Phobius"/>
    </source>
</evidence>
<dbReference type="GO" id="GO:0043709">
    <property type="term" value="P:cell adhesion involved in single-species biofilm formation"/>
    <property type="evidence" value="ECO:0007669"/>
    <property type="project" value="TreeGrafter"/>
</dbReference>